<evidence type="ECO:0000256" key="4">
    <source>
        <dbReference type="ARBA" id="ARBA00022694"/>
    </source>
</evidence>
<dbReference type="GO" id="GO:0005524">
    <property type="term" value="F:ATP binding"/>
    <property type="evidence" value="ECO:0007669"/>
    <property type="project" value="UniProtKB-UniRule"/>
</dbReference>
<keyword evidence="11" id="KW-1185">Reference proteome</keyword>
<dbReference type="InterPro" id="IPR011063">
    <property type="entry name" value="TilS/TtcA_N"/>
</dbReference>
<dbReference type="Pfam" id="PF11734">
    <property type="entry name" value="TilS_C"/>
    <property type="match status" value="1"/>
</dbReference>
<dbReference type="InterPro" id="IPR014729">
    <property type="entry name" value="Rossmann-like_a/b/a_fold"/>
</dbReference>
<dbReference type="Gene3D" id="3.40.50.620">
    <property type="entry name" value="HUPs"/>
    <property type="match status" value="1"/>
</dbReference>
<name>A0A917FNS3_9GAMM</name>
<feature type="binding site" evidence="8">
    <location>
        <begin position="27"/>
        <end position="32"/>
    </location>
    <ligand>
        <name>ATP</name>
        <dbReference type="ChEBI" id="CHEBI:30616"/>
    </ligand>
</feature>
<protein>
    <recommendedName>
        <fullName evidence="8">tRNA(Ile)-lysidine synthase</fullName>
        <ecNumber evidence="8">6.3.4.19</ecNumber>
    </recommendedName>
    <alternativeName>
        <fullName evidence="8">tRNA(Ile)-2-lysyl-cytidine synthase</fullName>
    </alternativeName>
    <alternativeName>
        <fullName evidence="8">tRNA(Ile)-lysidine synthetase</fullName>
    </alternativeName>
</protein>
<dbReference type="PANTHER" id="PTHR43033">
    <property type="entry name" value="TRNA(ILE)-LYSIDINE SYNTHASE-RELATED"/>
    <property type="match status" value="1"/>
</dbReference>
<reference evidence="10" key="2">
    <citation type="submission" date="2020-09" db="EMBL/GenBank/DDBJ databases">
        <authorList>
            <person name="Sun Q."/>
            <person name="Zhou Y."/>
        </authorList>
    </citation>
    <scope>NUCLEOTIDE SEQUENCE</scope>
    <source>
        <strain evidence="10">CGMCC 1.12181</strain>
    </source>
</reference>
<reference evidence="10" key="1">
    <citation type="journal article" date="2014" name="Int. J. Syst. Evol. Microbiol.">
        <title>Complete genome sequence of Corynebacterium casei LMG S-19264T (=DSM 44701T), isolated from a smear-ripened cheese.</title>
        <authorList>
            <consortium name="US DOE Joint Genome Institute (JGI-PGF)"/>
            <person name="Walter F."/>
            <person name="Albersmeier A."/>
            <person name="Kalinowski J."/>
            <person name="Ruckert C."/>
        </authorList>
    </citation>
    <scope>NUCLEOTIDE SEQUENCE</scope>
    <source>
        <strain evidence="10">CGMCC 1.12181</strain>
    </source>
</reference>
<evidence type="ECO:0000256" key="5">
    <source>
        <dbReference type="ARBA" id="ARBA00022741"/>
    </source>
</evidence>
<dbReference type="EMBL" id="BMEO01000005">
    <property type="protein sequence ID" value="GGF94638.1"/>
    <property type="molecule type" value="Genomic_DNA"/>
</dbReference>
<keyword evidence="3 8" id="KW-0436">Ligase</keyword>
<dbReference type="InterPro" id="IPR012795">
    <property type="entry name" value="tRNA_Ile_lys_synt_N"/>
</dbReference>
<keyword evidence="6 8" id="KW-0067">ATP-binding</keyword>
<dbReference type="HAMAP" id="MF_01161">
    <property type="entry name" value="tRNA_Ile_lys_synt"/>
    <property type="match status" value="1"/>
</dbReference>
<comment type="subcellular location">
    <subcellularLocation>
        <location evidence="1 8">Cytoplasm</location>
    </subcellularLocation>
</comment>
<evidence type="ECO:0000256" key="6">
    <source>
        <dbReference type="ARBA" id="ARBA00022840"/>
    </source>
</evidence>
<dbReference type="GO" id="GO:0006400">
    <property type="term" value="P:tRNA modification"/>
    <property type="evidence" value="ECO:0007669"/>
    <property type="project" value="UniProtKB-UniRule"/>
</dbReference>
<evidence type="ECO:0000259" key="9">
    <source>
        <dbReference type="SMART" id="SM00977"/>
    </source>
</evidence>
<organism evidence="10 11">
    <name type="scientific">Marinicella pacifica</name>
    <dbReference type="NCBI Taxonomy" id="1171543"/>
    <lineage>
        <taxon>Bacteria</taxon>
        <taxon>Pseudomonadati</taxon>
        <taxon>Pseudomonadota</taxon>
        <taxon>Gammaproteobacteria</taxon>
        <taxon>Lysobacterales</taxon>
        <taxon>Marinicellaceae</taxon>
        <taxon>Marinicella</taxon>
    </lineage>
</organism>
<dbReference type="RefSeq" id="WP_188365088.1">
    <property type="nucleotide sequence ID" value="NZ_BAABJF010000002.1"/>
</dbReference>
<dbReference type="NCBIfam" id="TIGR02432">
    <property type="entry name" value="lysidine_TilS_N"/>
    <property type="match status" value="1"/>
</dbReference>
<comment type="similarity">
    <text evidence="8">Belongs to the tRNA(Ile)-lysidine synthase family.</text>
</comment>
<dbReference type="Pfam" id="PF01171">
    <property type="entry name" value="ATP_bind_3"/>
    <property type="match status" value="1"/>
</dbReference>
<dbReference type="AlphaFoldDB" id="A0A917FNS3"/>
<dbReference type="InterPro" id="IPR012094">
    <property type="entry name" value="tRNA_Ile_lys_synt"/>
</dbReference>
<dbReference type="Proteomes" id="UP000605253">
    <property type="component" value="Unassembled WGS sequence"/>
</dbReference>
<keyword evidence="5 8" id="KW-0547">Nucleotide-binding</keyword>
<dbReference type="GO" id="GO:0005737">
    <property type="term" value="C:cytoplasm"/>
    <property type="evidence" value="ECO:0007669"/>
    <property type="project" value="UniProtKB-SubCell"/>
</dbReference>
<evidence type="ECO:0000256" key="3">
    <source>
        <dbReference type="ARBA" id="ARBA00022598"/>
    </source>
</evidence>
<dbReference type="SUPFAM" id="SSF52402">
    <property type="entry name" value="Adenine nucleotide alpha hydrolases-like"/>
    <property type="match status" value="1"/>
</dbReference>
<evidence type="ECO:0000256" key="7">
    <source>
        <dbReference type="ARBA" id="ARBA00048539"/>
    </source>
</evidence>
<evidence type="ECO:0000256" key="1">
    <source>
        <dbReference type="ARBA" id="ARBA00004496"/>
    </source>
</evidence>
<dbReference type="NCBIfam" id="TIGR02433">
    <property type="entry name" value="lysidine_TilS_C"/>
    <property type="match status" value="1"/>
</dbReference>
<evidence type="ECO:0000256" key="8">
    <source>
        <dbReference type="HAMAP-Rule" id="MF_01161"/>
    </source>
</evidence>
<proteinExistence type="inferred from homology"/>
<comment type="domain">
    <text evidence="8">The N-terminal region contains the highly conserved SGGXDS motif, predicted to be a P-loop motif involved in ATP binding.</text>
</comment>
<dbReference type="SMART" id="SM00977">
    <property type="entry name" value="TilS_C"/>
    <property type="match status" value="1"/>
</dbReference>
<comment type="catalytic activity">
    <reaction evidence="7 8">
        <text>cytidine(34) in tRNA(Ile2) + L-lysine + ATP = lysidine(34) in tRNA(Ile2) + AMP + diphosphate + H(+)</text>
        <dbReference type="Rhea" id="RHEA:43744"/>
        <dbReference type="Rhea" id="RHEA-COMP:10625"/>
        <dbReference type="Rhea" id="RHEA-COMP:10670"/>
        <dbReference type="ChEBI" id="CHEBI:15378"/>
        <dbReference type="ChEBI" id="CHEBI:30616"/>
        <dbReference type="ChEBI" id="CHEBI:32551"/>
        <dbReference type="ChEBI" id="CHEBI:33019"/>
        <dbReference type="ChEBI" id="CHEBI:82748"/>
        <dbReference type="ChEBI" id="CHEBI:83665"/>
        <dbReference type="ChEBI" id="CHEBI:456215"/>
        <dbReference type="EC" id="6.3.4.19"/>
    </reaction>
</comment>
<accession>A0A917FNS3</accession>
<dbReference type="GO" id="GO:0032267">
    <property type="term" value="F:tRNA(Ile)-lysidine synthase activity"/>
    <property type="evidence" value="ECO:0007669"/>
    <property type="project" value="UniProtKB-EC"/>
</dbReference>
<dbReference type="PANTHER" id="PTHR43033:SF1">
    <property type="entry name" value="TRNA(ILE)-LYSIDINE SYNTHASE-RELATED"/>
    <property type="match status" value="1"/>
</dbReference>
<dbReference type="CDD" id="cd01992">
    <property type="entry name" value="TilS_N"/>
    <property type="match status" value="1"/>
</dbReference>
<gene>
    <name evidence="8 10" type="primary">tilS</name>
    <name evidence="10" type="ORF">GCM10011365_14920</name>
</gene>
<sequence>MERSPNRPIILKKPSLPEAAHYVVAFSGGSDSAALLHRLAHYPPLNNKLSAIHVNHQIHPDSDQWAKNCTRQCQQYGIPCVVKVVNPKKSDENSLREERYKAIAQHIDSLPGKTCLLTAHHLNDDIETLLFRLLRGTGLNGLTGMTAYGDYMGINIYRPLIDTPKSLINQYLAEHNILWLDDSSNRDTSYDRNYIRHKIIPAFSHLRPDALQRIGDTRDHLKNSLALLEQLIGNHNPFTVNPDFSKQTLTTMVYHWLTIRKLTPVNHKRLLSFTSACLSAESDKQPSLKAKQYVLVFWQQAIYALRPNLLTIDSRQTHRLTVHSKIFHWHHEFGRLSLQSRATKLKLTVKFNVRGEKIKRPGHKHHQRVKELLRETGVPPWQRQRLPYVYVNDQLMAVGQLQSDHWQQWLTAHEAEYDWQSTNFLL</sequence>
<comment type="caution">
    <text evidence="10">The sequence shown here is derived from an EMBL/GenBank/DDBJ whole genome shotgun (WGS) entry which is preliminary data.</text>
</comment>
<comment type="function">
    <text evidence="8">Ligates lysine onto the cytidine present at position 34 of the AUA codon-specific tRNA(Ile) that contains the anticodon CAU, in an ATP-dependent manner. Cytidine is converted to lysidine, thus changing the amino acid specificity of the tRNA from methionine to isoleucine.</text>
</comment>
<dbReference type="InterPro" id="IPR012796">
    <property type="entry name" value="Lysidine-tRNA-synth_C"/>
</dbReference>
<evidence type="ECO:0000313" key="10">
    <source>
        <dbReference type="EMBL" id="GGF94638.1"/>
    </source>
</evidence>
<keyword evidence="4 8" id="KW-0819">tRNA processing</keyword>
<dbReference type="EC" id="6.3.4.19" evidence="8"/>
<dbReference type="Gene3D" id="1.20.59.20">
    <property type="match status" value="1"/>
</dbReference>
<keyword evidence="2 8" id="KW-0963">Cytoplasm</keyword>
<feature type="domain" description="Lysidine-tRNA(Ile) synthetase C-terminal" evidence="9">
    <location>
        <begin position="347"/>
        <end position="412"/>
    </location>
</feature>
<dbReference type="SUPFAM" id="SSF56037">
    <property type="entry name" value="PheT/TilS domain"/>
    <property type="match status" value="1"/>
</dbReference>
<evidence type="ECO:0000313" key="11">
    <source>
        <dbReference type="Proteomes" id="UP000605253"/>
    </source>
</evidence>
<evidence type="ECO:0000256" key="2">
    <source>
        <dbReference type="ARBA" id="ARBA00022490"/>
    </source>
</evidence>